<dbReference type="GO" id="GO:0016020">
    <property type="term" value="C:membrane"/>
    <property type="evidence" value="ECO:0007669"/>
    <property type="project" value="UniProtKB-SubCell"/>
</dbReference>
<dbReference type="GO" id="GO:0140359">
    <property type="term" value="F:ABC-type transporter activity"/>
    <property type="evidence" value="ECO:0007669"/>
    <property type="project" value="InterPro"/>
</dbReference>
<evidence type="ECO:0000256" key="4">
    <source>
        <dbReference type="ARBA" id="ARBA00022448"/>
    </source>
</evidence>
<evidence type="ECO:0000256" key="10">
    <source>
        <dbReference type="ARBA" id="ARBA00023242"/>
    </source>
</evidence>
<evidence type="ECO:0000256" key="9">
    <source>
        <dbReference type="ARBA" id="ARBA00023136"/>
    </source>
</evidence>
<dbReference type="PANTHER" id="PTHR24221:SF630">
    <property type="entry name" value="ABC TRANSPORTER B FAMILY MEMBER 29, CHLOROPLASTIC"/>
    <property type="match status" value="1"/>
</dbReference>
<dbReference type="GO" id="GO:0006260">
    <property type="term" value="P:DNA replication"/>
    <property type="evidence" value="ECO:0007669"/>
    <property type="project" value="InterPro"/>
</dbReference>
<dbReference type="GO" id="GO:0016887">
    <property type="term" value="F:ATP hydrolysis activity"/>
    <property type="evidence" value="ECO:0007669"/>
    <property type="project" value="InterPro"/>
</dbReference>
<evidence type="ECO:0000259" key="14">
    <source>
        <dbReference type="PROSITE" id="PS50929"/>
    </source>
</evidence>
<dbReference type="InterPro" id="IPR013970">
    <property type="entry name" value="Rfa2"/>
</dbReference>
<evidence type="ECO:0000256" key="8">
    <source>
        <dbReference type="ARBA" id="ARBA00022989"/>
    </source>
</evidence>
<comment type="caution">
    <text evidence="15">The sequence shown here is derived from an EMBL/GenBank/DDBJ whole genome shotgun (WGS) entry which is preliminary data.</text>
</comment>
<evidence type="ECO:0000256" key="5">
    <source>
        <dbReference type="ARBA" id="ARBA00022692"/>
    </source>
</evidence>
<protein>
    <submittedName>
        <fullName evidence="15">ABC transporter B family member 29, chloroplastic</fullName>
    </submittedName>
</protein>
<dbReference type="GO" id="GO:0006310">
    <property type="term" value="P:DNA recombination"/>
    <property type="evidence" value="ECO:0007669"/>
    <property type="project" value="InterPro"/>
</dbReference>
<dbReference type="InterPro" id="IPR017871">
    <property type="entry name" value="ABC_transporter-like_CS"/>
</dbReference>
<comment type="subcellular location">
    <subcellularLocation>
        <location evidence="2">Membrane</location>
        <topology evidence="2">Multi-pass membrane protein</topology>
    </subcellularLocation>
    <subcellularLocation>
        <location evidence="1">Nucleus</location>
    </subcellularLocation>
</comment>
<evidence type="ECO:0000259" key="13">
    <source>
        <dbReference type="PROSITE" id="PS50893"/>
    </source>
</evidence>
<dbReference type="CDD" id="cd07346">
    <property type="entry name" value="ABC_6TM_exporters"/>
    <property type="match status" value="1"/>
</dbReference>
<keyword evidence="9 12" id="KW-0472">Membrane</keyword>
<evidence type="ECO:0000256" key="7">
    <source>
        <dbReference type="ARBA" id="ARBA00022840"/>
    </source>
</evidence>
<dbReference type="GO" id="GO:0003677">
    <property type="term" value="F:DNA binding"/>
    <property type="evidence" value="ECO:0007669"/>
    <property type="project" value="InterPro"/>
</dbReference>
<dbReference type="Pfam" id="PF08661">
    <property type="entry name" value="Rep_fac-A_3"/>
    <property type="match status" value="1"/>
</dbReference>
<feature type="non-terminal residue" evidence="15">
    <location>
        <position position="1"/>
    </location>
</feature>
<dbReference type="PANTHER" id="PTHR24221">
    <property type="entry name" value="ATP-BINDING CASSETTE SUB-FAMILY B"/>
    <property type="match status" value="1"/>
</dbReference>
<dbReference type="InterPro" id="IPR039421">
    <property type="entry name" value="Type_1_exporter"/>
</dbReference>
<dbReference type="Proteomes" id="UP000685013">
    <property type="component" value="Chromosome 14"/>
</dbReference>
<keyword evidence="5 12" id="KW-0812">Transmembrane</keyword>
<keyword evidence="16" id="KW-1185">Reference proteome</keyword>
<keyword evidence="10" id="KW-0539">Nucleus</keyword>
<evidence type="ECO:0000256" key="3">
    <source>
        <dbReference type="ARBA" id="ARBA00009761"/>
    </source>
</evidence>
<keyword evidence="6" id="KW-0547">Nucleotide-binding</keyword>
<evidence type="ECO:0000313" key="16">
    <source>
        <dbReference type="Proteomes" id="UP000685013"/>
    </source>
</evidence>
<proteinExistence type="inferred from homology"/>
<dbReference type="GO" id="GO:0031981">
    <property type="term" value="C:nuclear lumen"/>
    <property type="evidence" value="ECO:0007669"/>
    <property type="project" value="UniProtKB-ARBA"/>
</dbReference>
<keyword evidence="4" id="KW-0813">Transport</keyword>
<dbReference type="PROSITE" id="PS00211">
    <property type="entry name" value="ABC_TRANSPORTER_1"/>
    <property type="match status" value="1"/>
</dbReference>
<dbReference type="FunFam" id="1.20.1560.10:FF:000096">
    <property type="entry name" value="ABC transporter related"/>
    <property type="match status" value="1"/>
</dbReference>
<name>A0AAV6MFJ3_9ROSI</name>
<evidence type="ECO:0000256" key="6">
    <source>
        <dbReference type="ARBA" id="ARBA00022741"/>
    </source>
</evidence>
<dbReference type="FunFam" id="3.40.50.300:FF:001371">
    <property type="entry name" value="ABC transporter ATP-binding protein"/>
    <property type="match status" value="1"/>
</dbReference>
<accession>A0AAV6MFJ3</accession>
<organism evidence="15 16">
    <name type="scientific">Cucurbita argyrosperma subsp. sororia</name>
    <dbReference type="NCBI Taxonomy" id="37648"/>
    <lineage>
        <taxon>Eukaryota</taxon>
        <taxon>Viridiplantae</taxon>
        <taxon>Streptophyta</taxon>
        <taxon>Embryophyta</taxon>
        <taxon>Tracheophyta</taxon>
        <taxon>Spermatophyta</taxon>
        <taxon>Magnoliopsida</taxon>
        <taxon>eudicotyledons</taxon>
        <taxon>Gunneridae</taxon>
        <taxon>Pentapetalae</taxon>
        <taxon>rosids</taxon>
        <taxon>fabids</taxon>
        <taxon>Cucurbitales</taxon>
        <taxon>Cucurbitaceae</taxon>
        <taxon>Cucurbiteae</taxon>
        <taxon>Cucurbita</taxon>
    </lineage>
</organism>
<dbReference type="Pfam" id="PF00005">
    <property type="entry name" value="ABC_tran"/>
    <property type="match status" value="1"/>
</dbReference>
<feature type="region of interest" description="Disordered" evidence="11">
    <location>
        <begin position="49"/>
        <end position="68"/>
    </location>
</feature>
<dbReference type="InterPro" id="IPR011527">
    <property type="entry name" value="ABC1_TM_dom"/>
</dbReference>
<reference evidence="15 16" key="1">
    <citation type="journal article" date="2021" name="Hortic Res">
        <title>The domestication of Cucurbita argyrosperma as revealed by the genome of its wild relative.</title>
        <authorList>
            <person name="Barrera-Redondo J."/>
            <person name="Sanchez-de la Vega G."/>
            <person name="Aguirre-Liguori J.A."/>
            <person name="Castellanos-Morales G."/>
            <person name="Gutierrez-Guerrero Y.T."/>
            <person name="Aguirre-Dugua X."/>
            <person name="Aguirre-Planter E."/>
            <person name="Tenaillon M.I."/>
            <person name="Lira-Saade R."/>
            <person name="Eguiarte L.E."/>
        </authorList>
    </citation>
    <scope>NUCLEOTIDE SEQUENCE [LARGE SCALE GENOMIC DNA]</scope>
    <source>
        <strain evidence="15">JBR-2021</strain>
    </source>
</reference>
<feature type="domain" description="ABC transmembrane type-1" evidence="14">
    <location>
        <begin position="117"/>
        <end position="376"/>
    </location>
</feature>
<evidence type="ECO:0000256" key="1">
    <source>
        <dbReference type="ARBA" id="ARBA00004123"/>
    </source>
</evidence>
<dbReference type="PROSITE" id="PS50929">
    <property type="entry name" value="ABC_TM1F"/>
    <property type="match status" value="1"/>
</dbReference>
<keyword evidence="7" id="KW-0067">ATP-binding</keyword>
<evidence type="ECO:0000256" key="11">
    <source>
        <dbReference type="SAM" id="MobiDB-lite"/>
    </source>
</evidence>
<feature type="transmembrane region" description="Helical" evidence="12">
    <location>
        <begin position="227"/>
        <end position="252"/>
    </location>
</feature>
<dbReference type="EMBL" id="JAGKQH010000014">
    <property type="protein sequence ID" value="KAG6580705.1"/>
    <property type="molecule type" value="Genomic_DNA"/>
</dbReference>
<evidence type="ECO:0000313" key="15">
    <source>
        <dbReference type="EMBL" id="KAG6580705.1"/>
    </source>
</evidence>
<dbReference type="AlphaFoldDB" id="A0AAV6MFJ3"/>
<dbReference type="Pfam" id="PF00664">
    <property type="entry name" value="ABC_membrane"/>
    <property type="match status" value="1"/>
</dbReference>
<sequence>MCIALQSSLLLSRNQILLFNPKPISLHFSRFEPKITSFHIRTKPLAFESVNSTNSSNPTIEDSESQSNRPLLRSFQTFKSLIPHILSQRKHILGGWLCSIVSVFSLSLLVPKIGKFSSIIDKIDVINLLDEGLVLGILVFARFVASYCQEALIWDAALNAIYEIRVRVFERVLAMDLEFFEGGNGVSAGDIAYRITAEASDVADTVYSLLNTVVPSMLQLSAMATHMLAISPVLSLISAMVIPCVALVIAYLGERQRRISKMASLSIANLSSYLNEVLPAFLFVKANSGEFCENIRFQRLTRTDLYARLKKKKMKAFAPHVVQALYFMSLSMLCVGFLVVSRGSFSSGSMISFVTSLGFLIEPVQKIGKAYNELKEGEPAIERLFELIEFNPTVIETRDAVDLNSLKGEVKFCNVSFAYGSNMPLVLDRLNLHIKAGETVAFMGPSGGGKTTLVKLLLRLYDPLSGDILLDNHNIRTVRLKSLRRNVGLVSQDMILFSGTVAENIGYNDLTKEFDMERVEEVAQIANADEFIRRLPKGYNTYIGPRGLTLSGGQKQRLAIARALYQNSSILILDEATSALDSTSELLVRQALERLMENRTVLVIAHRLETVLMAKRVFVLDGGKLQELPRSALSSSNYNSLMKTGRKFQFCRSRKPALFFLRLSWFDFHFRRTPQFLNQMDTSNPSVFVNAELLRLYVGRRVRAVIQVQSEGNGVIYGKSTDDSQITVKGSPPFSLSKFVEVIGIADTDKSIRADVWTNFGDSFDTSTFNQLCQLANGEFKPLFV</sequence>
<evidence type="ECO:0000256" key="2">
    <source>
        <dbReference type="ARBA" id="ARBA00004141"/>
    </source>
</evidence>
<keyword evidence="8 12" id="KW-1133">Transmembrane helix</keyword>
<dbReference type="GO" id="GO:0005524">
    <property type="term" value="F:ATP binding"/>
    <property type="evidence" value="ECO:0007669"/>
    <property type="project" value="UniProtKB-KW"/>
</dbReference>
<feature type="domain" description="ABC transporter" evidence="13">
    <location>
        <begin position="410"/>
        <end position="647"/>
    </location>
</feature>
<feature type="transmembrane region" description="Helical" evidence="12">
    <location>
        <begin position="317"/>
        <end position="340"/>
    </location>
</feature>
<dbReference type="SMART" id="SM00382">
    <property type="entry name" value="AAA"/>
    <property type="match status" value="1"/>
</dbReference>
<comment type="similarity">
    <text evidence="3">Belongs to the replication factor A protein 3 family.</text>
</comment>
<gene>
    <name evidence="15" type="primary">ABCB29</name>
    <name evidence="15" type="ORF">SDJN03_20707</name>
</gene>
<dbReference type="PROSITE" id="PS50893">
    <property type="entry name" value="ABC_TRANSPORTER_2"/>
    <property type="match status" value="1"/>
</dbReference>
<dbReference type="InterPro" id="IPR003593">
    <property type="entry name" value="AAA+_ATPase"/>
</dbReference>
<evidence type="ECO:0000256" key="12">
    <source>
        <dbReference type="SAM" id="Phobius"/>
    </source>
</evidence>
<dbReference type="GO" id="GO:0006281">
    <property type="term" value="P:DNA repair"/>
    <property type="evidence" value="ECO:0007669"/>
    <property type="project" value="InterPro"/>
</dbReference>
<dbReference type="CDD" id="cd04479">
    <property type="entry name" value="RPA3"/>
    <property type="match status" value="1"/>
</dbReference>
<dbReference type="InterPro" id="IPR003439">
    <property type="entry name" value="ABC_transporter-like_ATP-bd"/>
</dbReference>